<evidence type="ECO:0000256" key="1">
    <source>
        <dbReference type="SAM" id="MobiDB-lite"/>
    </source>
</evidence>
<reference evidence="2" key="1">
    <citation type="submission" date="2023-06" db="EMBL/GenBank/DDBJ databases">
        <authorList>
            <person name="Kurt Z."/>
        </authorList>
    </citation>
    <scope>NUCLEOTIDE SEQUENCE</scope>
</reference>
<evidence type="ECO:0000313" key="4">
    <source>
        <dbReference type="Proteomes" id="UP001642409"/>
    </source>
</evidence>
<protein>
    <submittedName>
        <fullName evidence="2">Ankyrin repeat-containing domain superfamily</fullName>
    </submittedName>
    <submittedName>
        <fullName evidence="3">Ankyrin_repeat-containing domain superfamily</fullName>
    </submittedName>
</protein>
<dbReference type="EMBL" id="CAXDID020000518">
    <property type="protein sequence ID" value="CAL6099272.1"/>
    <property type="molecule type" value="Genomic_DNA"/>
</dbReference>
<comment type="caution">
    <text evidence="2">The sequence shown here is derived from an EMBL/GenBank/DDBJ whole genome shotgun (WGS) entry which is preliminary data.</text>
</comment>
<evidence type="ECO:0000313" key="3">
    <source>
        <dbReference type="EMBL" id="CAL6099272.1"/>
    </source>
</evidence>
<keyword evidence="4" id="KW-1185">Reference proteome</keyword>
<reference evidence="3 4" key="2">
    <citation type="submission" date="2024-07" db="EMBL/GenBank/DDBJ databases">
        <authorList>
            <person name="Akdeniz Z."/>
        </authorList>
    </citation>
    <scope>NUCLEOTIDE SEQUENCE [LARGE SCALE GENOMIC DNA]</scope>
</reference>
<sequence>MTINQQIELTHQQITIILKQNLYLIQSIANGDVDDVKAHSSSAEYIFYDFHYTPLHLAAYTRQAALLPYLMPKYARFLSVSGFSAIMCYFISPLPQIQPEVDFINLAHLEPVYSHPIQSIIANKDTKISYELPEQLKENDYIQPYQLKQLADNGDFRQNWKCTALTKAIIYNELSLCQQLIVQEDLCVNKQFTLDTQKIQPGALALDVARYLYQQQKISQQLFELINYSRESIACLECYRTGSSGFLVDKNSMAVKNIPVQKEKPVKTPKPPKEPKAKQQLKSKSKQPQNIENQITLTAEERETLAIEFEPVQIKVEIDHELFLRELLQYLQLNQNNYILVANNCFLKNEGEINEQTLQFIVKQLQKKRTGRFKVDLNKFMVEKAEVDIGRSMDLKEVSEYLRSGKITRDVQKFALGLWDFVK</sequence>
<feature type="region of interest" description="Disordered" evidence="1">
    <location>
        <begin position="259"/>
        <end position="291"/>
    </location>
</feature>
<name>A0AA86UTS1_9EUKA</name>
<gene>
    <name evidence="2" type="ORF">HINF_LOCUS55259</name>
    <name evidence="3" type="ORF">HINF_LOCUS70001</name>
</gene>
<evidence type="ECO:0000313" key="2">
    <source>
        <dbReference type="EMBL" id="CAI9967614.1"/>
    </source>
</evidence>
<dbReference type="Proteomes" id="UP001642409">
    <property type="component" value="Unassembled WGS sequence"/>
</dbReference>
<dbReference type="SUPFAM" id="SSF48403">
    <property type="entry name" value="Ankyrin repeat"/>
    <property type="match status" value="1"/>
</dbReference>
<organism evidence="2">
    <name type="scientific">Hexamita inflata</name>
    <dbReference type="NCBI Taxonomy" id="28002"/>
    <lineage>
        <taxon>Eukaryota</taxon>
        <taxon>Metamonada</taxon>
        <taxon>Diplomonadida</taxon>
        <taxon>Hexamitidae</taxon>
        <taxon>Hexamitinae</taxon>
        <taxon>Hexamita</taxon>
    </lineage>
</organism>
<dbReference type="AlphaFoldDB" id="A0AA86UTS1"/>
<dbReference type="EMBL" id="CATOUU010001027">
    <property type="protein sequence ID" value="CAI9967614.1"/>
    <property type="molecule type" value="Genomic_DNA"/>
</dbReference>
<dbReference type="InterPro" id="IPR036770">
    <property type="entry name" value="Ankyrin_rpt-contain_sf"/>
</dbReference>
<accession>A0AA86UTS1</accession>
<proteinExistence type="predicted"/>
<feature type="compositionally biased region" description="Basic and acidic residues" evidence="1">
    <location>
        <begin position="261"/>
        <end position="277"/>
    </location>
</feature>